<accession>B8HT84</accession>
<dbReference type="SUPFAM" id="SSF53448">
    <property type="entry name" value="Nucleotide-diphospho-sugar transferases"/>
    <property type="match status" value="1"/>
</dbReference>
<protein>
    <recommendedName>
        <fullName evidence="2">Sugar transferase</fullName>
    </recommendedName>
</protein>
<evidence type="ECO:0000313" key="1">
    <source>
        <dbReference type="EMBL" id="ACL44310.1"/>
    </source>
</evidence>
<dbReference type="InterPro" id="IPR054619">
    <property type="entry name" value="Npun_R2821-like"/>
</dbReference>
<dbReference type="InterPro" id="IPR029044">
    <property type="entry name" value="Nucleotide-diphossugar_trans"/>
</dbReference>
<dbReference type="EMBL" id="CP001344">
    <property type="protein sequence ID" value="ACL44310.1"/>
    <property type="molecule type" value="Genomic_DNA"/>
</dbReference>
<dbReference type="AlphaFoldDB" id="B8HT84"/>
<organism evidence="1">
    <name type="scientific">Cyanothece sp. (strain PCC 7425 / ATCC 29141)</name>
    <dbReference type="NCBI Taxonomy" id="395961"/>
    <lineage>
        <taxon>Bacteria</taxon>
        <taxon>Bacillati</taxon>
        <taxon>Cyanobacteriota</taxon>
        <taxon>Cyanophyceae</taxon>
        <taxon>Gomontiellales</taxon>
        <taxon>Cyanothecaceae</taxon>
        <taxon>Cyanothece</taxon>
    </lineage>
</organism>
<proteinExistence type="predicted"/>
<dbReference type="eggNOG" id="COG1442">
    <property type="taxonomic scope" value="Bacteria"/>
</dbReference>
<reference evidence="1" key="1">
    <citation type="submission" date="2009-01" db="EMBL/GenBank/DDBJ databases">
        <title>Complete sequence of chromosome Cyanothece sp. PCC 7425.</title>
        <authorList>
            <consortium name="US DOE Joint Genome Institute"/>
            <person name="Lucas S."/>
            <person name="Copeland A."/>
            <person name="Lapidus A."/>
            <person name="Glavina del Rio T."/>
            <person name="Dalin E."/>
            <person name="Tice H."/>
            <person name="Bruce D."/>
            <person name="Goodwin L."/>
            <person name="Pitluck S."/>
            <person name="Sims D."/>
            <person name="Meineke L."/>
            <person name="Brettin T."/>
            <person name="Detter J.C."/>
            <person name="Han C."/>
            <person name="Larimer F."/>
            <person name="Land M."/>
            <person name="Hauser L."/>
            <person name="Kyrpides N."/>
            <person name="Ovchinnikova G."/>
            <person name="Liberton M."/>
            <person name="Stoeckel J."/>
            <person name="Banerjee A."/>
            <person name="Singh A."/>
            <person name="Page L."/>
            <person name="Sato H."/>
            <person name="Zhao L."/>
            <person name="Sherman L."/>
            <person name="Pakrasi H."/>
            <person name="Richardson P."/>
        </authorList>
    </citation>
    <scope>NUCLEOTIDE SEQUENCE</scope>
    <source>
        <strain evidence="1">PCC 7425</strain>
    </source>
</reference>
<evidence type="ECO:0008006" key="2">
    <source>
        <dbReference type="Google" id="ProtNLM"/>
    </source>
</evidence>
<dbReference type="KEGG" id="cyn:Cyan7425_1945"/>
<name>B8HT84_CYAP4</name>
<dbReference type="STRING" id="395961.Cyan7425_1945"/>
<gene>
    <name evidence="1" type="ordered locus">Cyan7425_1945</name>
</gene>
<dbReference type="NCBIfam" id="NF045582">
    <property type="entry name" value="Npun_R2823_gen"/>
    <property type="match status" value="1"/>
</dbReference>
<dbReference type="Gene3D" id="3.90.550.10">
    <property type="entry name" value="Spore Coat Polysaccharide Biosynthesis Protein SpsA, Chain A"/>
    <property type="match status" value="1"/>
</dbReference>
<dbReference type="HOGENOM" id="CLU_072499_0_0_3"/>
<sequence length="359" mass="41924">MTDGIYTLANDTVIDHLIALLNSIEVNVSSNIPVCVIPFNHELNKVRAEIAQRPQVSLLEDTAAIRRWEDFATRIWASHRKAQQMFQKRNISGIYQLERHRKLCCFDGPFERFIFFDADTLALGSLDQVFKSLENHDWINHDFQHRSDLNYVFDETAPQLRQIFTEQQLKTQIFCSGWFASKKDVFTTDKLSQLLDQLLTKEINVLAWDRSDQTVLNYLVLRSGISYHNIALTPEGTGTHWISQFEQRDGLLYDRGMQLTYLHYMSISSEKIAQLCQGEAVDIPYRDLFLHYRYLKHPQDRPALRELHGLARLHRRGQQMVQQQIHPWFQLQGYSTSQVRLIVQGMLGKLFRAATAKIR</sequence>